<sequence>MANAGSDYDAIRDDISALKSQLADLLKHTSSAARAKAEDLRDLPAQGAETLREQVKESPLASIAIAFIAGSIVGRMMR</sequence>
<proteinExistence type="predicted"/>
<name>A0ABU0YPP6_9PROT</name>
<comment type="caution">
    <text evidence="1">The sequence shown here is derived from an EMBL/GenBank/DDBJ whole genome shotgun (WGS) entry which is preliminary data.</text>
</comment>
<organism evidence="1 2">
    <name type="scientific">Dongia sedimenti</name>
    <dbReference type="NCBI Taxonomy" id="3064282"/>
    <lineage>
        <taxon>Bacteria</taxon>
        <taxon>Pseudomonadati</taxon>
        <taxon>Pseudomonadota</taxon>
        <taxon>Alphaproteobacteria</taxon>
        <taxon>Rhodospirillales</taxon>
        <taxon>Dongiaceae</taxon>
        <taxon>Dongia</taxon>
    </lineage>
</organism>
<dbReference type="Proteomes" id="UP001230156">
    <property type="component" value="Unassembled WGS sequence"/>
</dbReference>
<keyword evidence="2" id="KW-1185">Reference proteome</keyword>
<accession>A0ABU0YPP6</accession>
<reference evidence="2" key="1">
    <citation type="submission" date="2023-08" db="EMBL/GenBank/DDBJ databases">
        <title>Rhodospirillaceae gen. nov., a novel taxon isolated from the Yangtze River Yuezi River estuary sludge.</title>
        <authorList>
            <person name="Ruan L."/>
        </authorList>
    </citation>
    <scope>NUCLEOTIDE SEQUENCE [LARGE SCALE GENOMIC DNA]</scope>
    <source>
        <strain evidence="2">R-7</strain>
    </source>
</reference>
<evidence type="ECO:0008006" key="3">
    <source>
        <dbReference type="Google" id="ProtNLM"/>
    </source>
</evidence>
<dbReference type="EMBL" id="JAUYVI010000005">
    <property type="protein sequence ID" value="MDQ7249120.1"/>
    <property type="molecule type" value="Genomic_DNA"/>
</dbReference>
<protein>
    <recommendedName>
        <fullName evidence="3">DUF883 family protein</fullName>
    </recommendedName>
</protein>
<dbReference type="RefSeq" id="WP_379956774.1">
    <property type="nucleotide sequence ID" value="NZ_JAUYVI010000005.1"/>
</dbReference>
<gene>
    <name evidence="1" type="ORF">Q8A70_15640</name>
</gene>
<evidence type="ECO:0000313" key="2">
    <source>
        <dbReference type="Proteomes" id="UP001230156"/>
    </source>
</evidence>
<evidence type="ECO:0000313" key="1">
    <source>
        <dbReference type="EMBL" id="MDQ7249120.1"/>
    </source>
</evidence>